<evidence type="ECO:0000259" key="3">
    <source>
        <dbReference type="PROSITE" id="PS51123"/>
    </source>
</evidence>
<protein>
    <submittedName>
        <fullName evidence="4">Flagellar motor protein MotB</fullName>
    </submittedName>
</protein>
<evidence type="ECO:0000313" key="5">
    <source>
        <dbReference type="Proteomes" id="UP000093748"/>
    </source>
</evidence>
<dbReference type="SUPFAM" id="SSF103088">
    <property type="entry name" value="OmpA-like"/>
    <property type="match status" value="1"/>
</dbReference>
<sequence>MTSTVDPISLPQRTASNDTEIDREALARLLIEIARNVDPDYRARFDGVPSADPRMETLRQLLVSREISELSRVTHLLDEPEQLAAAVGDVLPSAAARAPHAQLGEALAPAVERAVQRSIQKSPRTLTDILYPVFLPAIRKSIGEKIDQTFQSLNETLRHIFTWHGLKWRFESWRTGASFSEVVLKHSLVYRVEHVFLISRNSGLLIAHVAADNATSEDPQLISSMLSAIQDFVKDSFNEKEQSSLDTIRFGDLRLWSEVGQFATLVSVIRGNPPEELHEIVRDVLLRIHEECSQALGEFDGDSSQLAGVEAQLQTCVELKQEEANQGFPWLVVVAVLLLLVPAGGWFLLSWQSGQRWQAYVSRLETQPGIIVAEQKVRFGQFYIAGLRDPLGADPQSLLSGTQVDPARVHSQWKFYQSLEPEFVLKRLTASLAPPDTVRLSIIKDRIVAEGEAPATWIGRAQAAAQQLSAGGPVFDISGVRDVSLEEREAERWQAYVSRLETQPGIIVAEQKIRDGQFYVAGLRDPLGADPQSLLSGTQVDPARVHSQWKFYQSLEPEFVLKRLTASLYPPDTVRFSIVNDRIIAEGEAPDIWIDKARAAARQLSAGGPEFDISKVRDVSPEARAAEHWQYYVSRLEAQPGIIVAQQTERGGDFYISGLRDPLAADPQALLHGTQVDPARVHSQWQFYQSLDPKFVVKRLQASLTPPKSVLLSIIQGRIVVVGEAPANWINRARAAAEQLSADGVVLDVSQLQELNLAELNDLREAIQATDIFFYSGKVVPGPEQTPVLDRLADQIKEFAENARKSGVTARFMLTGHSDATGRETANASISAARAETVRALLNKRGVAPELLLVRGAGTFEPLVPENSQTGSSTNRRVSITVNLD</sequence>
<dbReference type="Proteomes" id="UP000093748">
    <property type="component" value="Unassembled WGS sequence"/>
</dbReference>
<dbReference type="Pfam" id="PF00691">
    <property type="entry name" value="OmpA"/>
    <property type="match status" value="1"/>
</dbReference>
<dbReference type="PROSITE" id="PS51123">
    <property type="entry name" value="OMPA_2"/>
    <property type="match status" value="1"/>
</dbReference>
<feature type="domain" description="OmpA-like" evidence="3">
    <location>
        <begin position="761"/>
        <end position="885"/>
    </location>
</feature>
<keyword evidence="4" id="KW-0969">Cilium</keyword>
<dbReference type="GO" id="GO:0016020">
    <property type="term" value="C:membrane"/>
    <property type="evidence" value="ECO:0007669"/>
    <property type="project" value="UniProtKB-UniRule"/>
</dbReference>
<dbReference type="RefSeq" id="WP_065141577.1">
    <property type="nucleotide sequence ID" value="NZ_LZTJ01000001.1"/>
</dbReference>
<evidence type="ECO:0000256" key="2">
    <source>
        <dbReference type="SAM" id="MobiDB-lite"/>
    </source>
</evidence>
<keyword evidence="4" id="KW-0282">Flagellum</keyword>
<reference evidence="5" key="1">
    <citation type="submission" date="2016-06" db="EMBL/GenBank/DDBJ databases">
        <title>NZP2037 Pacbio-Illumina hybrid assembly.</title>
        <authorList>
            <person name="Ramsay J.P."/>
        </authorList>
    </citation>
    <scope>NUCLEOTIDE SEQUENCE [LARGE SCALE GENOMIC DNA]</scope>
    <source>
        <strain evidence="5">R7ANS::ICEMlSym2042</strain>
    </source>
</reference>
<dbReference type="EMBL" id="LZTJ01000001">
    <property type="protein sequence ID" value="OBP83625.1"/>
    <property type="molecule type" value="Genomic_DNA"/>
</dbReference>
<dbReference type="Gene3D" id="3.30.1330.60">
    <property type="entry name" value="OmpA-like domain"/>
    <property type="match status" value="1"/>
</dbReference>
<keyword evidence="4" id="KW-0966">Cell projection</keyword>
<name>A0A1A5IWW8_RHILI</name>
<keyword evidence="1" id="KW-0472">Membrane</keyword>
<dbReference type="InterPro" id="IPR050330">
    <property type="entry name" value="Bact_OuterMem_StrucFunc"/>
</dbReference>
<evidence type="ECO:0000256" key="1">
    <source>
        <dbReference type="PROSITE-ProRule" id="PRU00473"/>
    </source>
</evidence>
<evidence type="ECO:0000313" key="4">
    <source>
        <dbReference type="EMBL" id="OBP83625.1"/>
    </source>
</evidence>
<dbReference type="InterPro" id="IPR036737">
    <property type="entry name" value="OmpA-like_sf"/>
</dbReference>
<feature type="region of interest" description="Disordered" evidence="2">
    <location>
        <begin position="864"/>
        <end position="885"/>
    </location>
</feature>
<dbReference type="CDD" id="cd07185">
    <property type="entry name" value="OmpA_C-like"/>
    <property type="match status" value="1"/>
</dbReference>
<accession>A0A1A5IWW8</accession>
<proteinExistence type="predicted"/>
<organism evidence="4 5">
    <name type="scientific">Rhizobium loti</name>
    <name type="common">Mesorhizobium loti</name>
    <dbReference type="NCBI Taxonomy" id="381"/>
    <lineage>
        <taxon>Bacteria</taxon>
        <taxon>Pseudomonadati</taxon>
        <taxon>Pseudomonadota</taxon>
        <taxon>Alphaproteobacteria</taxon>
        <taxon>Hyphomicrobiales</taxon>
        <taxon>Phyllobacteriaceae</taxon>
        <taxon>Mesorhizobium</taxon>
    </lineage>
</organism>
<dbReference type="PANTHER" id="PTHR30329:SF21">
    <property type="entry name" value="LIPOPROTEIN YIAD-RELATED"/>
    <property type="match status" value="1"/>
</dbReference>
<dbReference type="InterPro" id="IPR006665">
    <property type="entry name" value="OmpA-like"/>
</dbReference>
<gene>
    <name evidence="4" type="ORF">BAE39_09295</name>
</gene>
<dbReference type="PANTHER" id="PTHR30329">
    <property type="entry name" value="STATOR ELEMENT OF FLAGELLAR MOTOR COMPLEX"/>
    <property type="match status" value="1"/>
</dbReference>
<feature type="compositionally biased region" description="Polar residues" evidence="2">
    <location>
        <begin position="866"/>
        <end position="885"/>
    </location>
</feature>
<comment type="caution">
    <text evidence="4">The sequence shown here is derived from an EMBL/GenBank/DDBJ whole genome shotgun (WGS) entry which is preliminary data.</text>
</comment>
<dbReference type="AlphaFoldDB" id="A0A1A5IWW8"/>